<feature type="region of interest" description="Disordered" evidence="1">
    <location>
        <begin position="466"/>
        <end position="512"/>
    </location>
</feature>
<gene>
    <name evidence="4" type="primary">LOC107071427</name>
</gene>
<evidence type="ECO:0000256" key="1">
    <source>
        <dbReference type="SAM" id="MobiDB-lite"/>
    </source>
</evidence>
<sequence length="1037" mass="118626">MGVMSVLKWLRKDIGYRDRRRQSLSEKQPIFPNESYRNALQAFMDRRRFSSSIIETGVGGNNILNVNDVSLLTDSTVNDMEKDKDIENDCKISQEEDSLLLLDVPHVPASEIFEIGSVAGTEDRYLELIYAEWENTRISLKRQTHPECRNAVKADMEILTKIRHPNVLMLMALTQTEEHGLISILEPVDCTLYNYIHEQGERISVRQMARFAGKLADALRHAHMRGYIHSAISPHCVYLTFGETVKLAGWELAVSVTNTKSPKIYEDILRSEIIRWQAPELFSNIVCKENDIYGLALLIWEMCTMRIPWNGYDVSEVKNQYVQLGQSIPLDLGDSPAIIYSLLEVALQIDPAKRSIDLIKTRRLLQSLEIKHEYKEDECKRKEKKEINKTIVTPSTKKPSTATDCNSPSTVISLNENVDIVKSRTCLDSTKIKSIAEKNTSNEVFITECSPNSKLNSLIQNDRQNFLSSPKRSIERDNHKEMKLTSLDKKENKENKNNSKKRSNNVNSDLPELQSYSAFKKSQLMKHSKSLNRKSEQVELPKILTESTCSNISVVSSFNIAEDITAETNPRANLQRLKETLANKRERFFKNIETPQPQSPENNESKCQDDSIVESEILAKVKSRDYEPHKPASHKTSLEKKCNRSPGSYDSPYISPYISPDQSTCKQPYSQMPTNIKTAIMKPRVILSHPQGFFEASLWKKEKEICISKMWKEDPNVTQISAGTAENSVTKLDDLIKPLETCNVNNKSVDVKKQGEQNDNRVFTERVVTESESRSEMDSLQVLKDALDRATEIICANKSIQNESGTTHLPSYKSCDNINTVTNNTYISKSFLNNKAYKLTYTDDIKDDKNKKLDDTNKTLMSNKNRSFDNELNSNTLLKENINDTKKTNFTTRENQDGIYRANVCHLKNSLHDIDTIKFNDKKLSNRKYTENYFSSMSTDVKQNMESSSKNCSKCNNKLSIKRRFSLPNIIPHHKVGNHSHLGKLPIRKADNSANTSIEDFYIDDDNLELNNLNVNMVLLNDDEVFYDNYFFDKKAT</sequence>
<feature type="compositionally biased region" description="Basic and acidic residues" evidence="1">
    <location>
        <begin position="623"/>
        <end position="642"/>
    </location>
</feature>
<keyword evidence="3" id="KW-1185">Reference proteome</keyword>
<protein>
    <submittedName>
        <fullName evidence="4">Uncharacterized protein LOC107071427 isoform X1</fullName>
    </submittedName>
</protein>
<dbReference type="SUPFAM" id="SSF56112">
    <property type="entry name" value="Protein kinase-like (PK-like)"/>
    <property type="match status" value="1"/>
</dbReference>
<dbReference type="GeneID" id="107071427"/>
<accession>A0ABM1J0B9</accession>
<dbReference type="InterPro" id="IPR000719">
    <property type="entry name" value="Prot_kinase_dom"/>
</dbReference>
<feature type="compositionally biased region" description="Basic and acidic residues" evidence="1">
    <location>
        <begin position="472"/>
        <end position="497"/>
    </location>
</feature>
<feature type="region of interest" description="Disordered" evidence="1">
    <location>
        <begin position="623"/>
        <end position="645"/>
    </location>
</feature>
<name>A0ABM1J0B9_POLDO</name>
<evidence type="ECO:0000313" key="4">
    <source>
        <dbReference type="RefSeq" id="XP_015185906.1"/>
    </source>
</evidence>
<dbReference type="PANTHER" id="PTHR23060:SF3">
    <property type="entry name" value="TESTIS EXPRESSED 14, INTERCELLULAR BRIDGE FORMING FACTOR"/>
    <property type="match status" value="1"/>
</dbReference>
<evidence type="ECO:0000259" key="2">
    <source>
        <dbReference type="PROSITE" id="PS50011"/>
    </source>
</evidence>
<dbReference type="InterPro" id="IPR039339">
    <property type="entry name" value="Tex14"/>
</dbReference>
<evidence type="ECO:0000313" key="3">
    <source>
        <dbReference type="Proteomes" id="UP000694924"/>
    </source>
</evidence>
<dbReference type="PROSITE" id="PS50011">
    <property type="entry name" value="PROTEIN_KINASE_DOM"/>
    <property type="match status" value="1"/>
</dbReference>
<feature type="domain" description="Protein kinase" evidence="2">
    <location>
        <begin position="109"/>
        <end position="375"/>
    </location>
</feature>
<dbReference type="Proteomes" id="UP000694924">
    <property type="component" value="Unplaced"/>
</dbReference>
<dbReference type="RefSeq" id="XP_015185906.1">
    <property type="nucleotide sequence ID" value="XM_015330420.1"/>
</dbReference>
<dbReference type="PANTHER" id="PTHR23060">
    <property type="entry name" value="TESTIS EXPRESSED GENE 14"/>
    <property type="match status" value="1"/>
</dbReference>
<dbReference type="InterPro" id="IPR011009">
    <property type="entry name" value="Kinase-like_dom_sf"/>
</dbReference>
<dbReference type="InterPro" id="IPR001245">
    <property type="entry name" value="Ser-Thr/Tyr_kinase_cat_dom"/>
</dbReference>
<reference evidence="4" key="1">
    <citation type="submission" date="2025-08" db="UniProtKB">
        <authorList>
            <consortium name="RefSeq"/>
        </authorList>
    </citation>
    <scope>IDENTIFICATION</scope>
    <source>
        <tissue evidence="4">Whole body</tissue>
    </source>
</reference>
<proteinExistence type="predicted"/>
<dbReference type="Pfam" id="PF07714">
    <property type="entry name" value="PK_Tyr_Ser-Thr"/>
    <property type="match status" value="1"/>
</dbReference>
<organism evidence="3 4">
    <name type="scientific">Polistes dominula</name>
    <name type="common">European paper wasp</name>
    <name type="synonym">Vespa dominula</name>
    <dbReference type="NCBI Taxonomy" id="743375"/>
    <lineage>
        <taxon>Eukaryota</taxon>
        <taxon>Metazoa</taxon>
        <taxon>Ecdysozoa</taxon>
        <taxon>Arthropoda</taxon>
        <taxon>Hexapoda</taxon>
        <taxon>Insecta</taxon>
        <taxon>Pterygota</taxon>
        <taxon>Neoptera</taxon>
        <taxon>Endopterygota</taxon>
        <taxon>Hymenoptera</taxon>
        <taxon>Apocrita</taxon>
        <taxon>Aculeata</taxon>
        <taxon>Vespoidea</taxon>
        <taxon>Vespidae</taxon>
        <taxon>Polistinae</taxon>
        <taxon>Polistini</taxon>
        <taxon>Polistes</taxon>
    </lineage>
</organism>
<dbReference type="Gene3D" id="1.10.510.10">
    <property type="entry name" value="Transferase(Phosphotransferase) domain 1"/>
    <property type="match status" value="1"/>
</dbReference>